<feature type="region of interest" description="Disordered" evidence="1">
    <location>
        <begin position="1"/>
        <end position="27"/>
    </location>
</feature>
<dbReference type="Proteomes" id="UP000049023">
    <property type="component" value="Unassembled WGS sequence"/>
</dbReference>
<name>A0A655AB07_MYCTX</name>
<proteinExistence type="predicted"/>
<gene>
    <name evidence="2" type="ORF">ERS027661_03212</name>
</gene>
<evidence type="ECO:0000313" key="3">
    <source>
        <dbReference type="Proteomes" id="UP000049023"/>
    </source>
</evidence>
<evidence type="ECO:0000313" key="2">
    <source>
        <dbReference type="EMBL" id="CKS53644.1"/>
    </source>
</evidence>
<dbReference type="AlphaFoldDB" id="A0A655AB07"/>
<reference evidence="2 3" key="1">
    <citation type="submission" date="2015-03" db="EMBL/GenBank/DDBJ databases">
        <authorList>
            <consortium name="Pathogen Informatics"/>
        </authorList>
    </citation>
    <scope>NUCLEOTIDE SEQUENCE [LARGE SCALE GENOMIC DNA]</scope>
    <source>
        <strain evidence="2 3">Bir 187</strain>
    </source>
</reference>
<dbReference type="EMBL" id="CNFU01000803">
    <property type="protein sequence ID" value="CKS53644.1"/>
    <property type="molecule type" value="Genomic_DNA"/>
</dbReference>
<evidence type="ECO:0000256" key="1">
    <source>
        <dbReference type="SAM" id="MobiDB-lite"/>
    </source>
</evidence>
<feature type="compositionally biased region" description="Low complexity" evidence="1">
    <location>
        <begin position="18"/>
        <end position="27"/>
    </location>
</feature>
<accession>A0A655AB07</accession>
<sequence>MSRNTGRPPEGWYETDTPSRSTTSFPSRAAASLASSTVLRGGGTSAISWLAASIRNLGLQVRAGAPRRNQASSLRSRFCRLASAAAVSRSRSTRCSTYAA</sequence>
<organism evidence="2 3">
    <name type="scientific">Mycobacterium tuberculosis</name>
    <dbReference type="NCBI Taxonomy" id="1773"/>
    <lineage>
        <taxon>Bacteria</taxon>
        <taxon>Bacillati</taxon>
        <taxon>Actinomycetota</taxon>
        <taxon>Actinomycetes</taxon>
        <taxon>Mycobacteriales</taxon>
        <taxon>Mycobacteriaceae</taxon>
        <taxon>Mycobacterium</taxon>
        <taxon>Mycobacterium tuberculosis complex</taxon>
    </lineage>
</organism>
<protein>
    <submittedName>
        <fullName evidence="2">Uncharacterized protein</fullName>
    </submittedName>
</protein>